<dbReference type="PANTHER" id="PTHR21266">
    <property type="entry name" value="IRON-SULFUR DOMAIN CONTAINING PROTEIN"/>
    <property type="match status" value="1"/>
</dbReference>
<dbReference type="RefSeq" id="WP_345417785.1">
    <property type="nucleotide sequence ID" value="NZ_AP031496.1"/>
</dbReference>
<evidence type="ECO:0000256" key="5">
    <source>
        <dbReference type="ARBA" id="ARBA00023014"/>
    </source>
</evidence>
<proteinExistence type="predicted"/>
<dbReference type="InterPro" id="IPR036922">
    <property type="entry name" value="Rieske_2Fe-2S_sf"/>
</dbReference>
<keyword evidence="8" id="KW-1185">Reference proteome</keyword>
<keyword evidence="2" id="KW-0479">Metal-binding</keyword>
<dbReference type="Proteomes" id="UP001409585">
    <property type="component" value="Unassembled WGS sequence"/>
</dbReference>
<evidence type="ECO:0000256" key="3">
    <source>
        <dbReference type="ARBA" id="ARBA00023002"/>
    </source>
</evidence>
<dbReference type="SUPFAM" id="SSF55961">
    <property type="entry name" value="Bet v1-like"/>
    <property type="match status" value="1"/>
</dbReference>
<evidence type="ECO:0000313" key="8">
    <source>
        <dbReference type="Proteomes" id="UP001409585"/>
    </source>
</evidence>
<feature type="domain" description="Rieske" evidence="6">
    <location>
        <begin position="26"/>
        <end position="127"/>
    </location>
</feature>
<dbReference type="CDD" id="cd08878">
    <property type="entry name" value="RHO_alpha_C_DMO-like"/>
    <property type="match status" value="1"/>
</dbReference>
<sequence length="358" mass="40056">MSVRMHIPGVSDLTAENKSPFVYNQWYVAALSKEIDDQPLARTLLNEPVVMFRDGDGEVSALADRCCHKALPLSAGLVEAGGIRCGYHGLLFNGAGQCIEIPGQAIIPKRAMVKSYPLQERDGLIWIWFGDEQTPQPTCDAPNYPVHNDPNYVWDGDVYHYQAPYQLIHDNLLDLSHLGYVHLKTIGGDAKIHMNADMKTTTEGDSVTVVRHMPNVTPPPTYSAAFPFKGPIDRWQEIDFQVTHLKIWTGGADVGSCDLNDPNRGGFHLKGFHGITPESETTSHYLWTMATNPALERESVLQKVIDQTAFTFDEDKVVIENQYRNMKQFGNQPMISIHVDSGANRARLIMERLRTQPA</sequence>
<gene>
    <name evidence="7" type="ORF">GCM10025791_09230</name>
</gene>
<evidence type="ECO:0000259" key="6">
    <source>
        <dbReference type="PROSITE" id="PS51296"/>
    </source>
</evidence>
<dbReference type="Pfam" id="PF00355">
    <property type="entry name" value="Rieske"/>
    <property type="match status" value="1"/>
</dbReference>
<dbReference type="GO" id="GO:0051213">
    <property type="term" value="F:dioxygenase activity"/>
    <property type="evidence" value="ECO:0007669"/>
    <property type="project" value="UniProtKB-KW"/>
</dbReference>
<dbReference type="GO" id="GO:0046872">
    <property type="term" value="F:metal ion binding"/>
    <property type="evidence" value="ECO:0007669"/>
    <property type="project" value="UniProtKB-KW"/>
</dbReference>
<evidence type="ECO:0000256" key="4">
    <source>
        <dbReference type="ARBA" id="ARBA00023004"/>
    </source>
</evidence>
<evidence type="ECO:0000313" key="7">
    <source>
        <dbReference type="EMBL" id="GAA4934488.1"/>
    </source>
</evidence>
<organism evidence="7 8">
    <name type="scientific">Halioxenophilus aromaticivorans</name>
    <dbReference type="NCBI Taxonomy" id="1306992"/>
    <lineage>
        <taxon>Bacteria</taxon>
        <taxon>Pseudomonadati</taxon>
        <taxon>Pseudomonadota</taxon>
        <taxon>Gammaproteobacteria</taxon>
        <taxon>Alteromonadales</taxon>
        <taxon>Alteromonadaceae</taxon>
        <taxon>Halioxenophilus</taxon>
    </lineage>
</organism>
<dbReference type="Gene3D" id="3.90.380.10">
    <property type="entry name" value="Naphthalene 1,2-dioxygenase Alpha Subunit, Chain A, domain 1"/>
    <property type="match status" value="1"/>
</dbReference>
<dbReference type="EMBL" id="BAABLX010000007">
    <property type="protein sequence ID" value="GAA4934488.1"/>
    <property type="molecule type" value="Genomic_DNA"/>
</dbReference>
<keyword evidence="4" id="KW-0408">Iron</keyword>
<name>A0AAV3TZJ9_9ALTE</name>
<dbReference type="SUPFAM" id="SSF50022">
    <property type="entry name" value="ISP domain"/>
    <property type="match status" value="1"/>
</dbReference>
<keyword evidence="1" id="KW-0001">2Fe-2S</keyword>
<keyword evidence="7" id="KW-0223">Dioxygenase</keyword>
<comment type="caution">
    <text evidence="7">The sequence shown here is derived from an EMBL/GenBank/DDBJ whole genome shotgun (WGS) entry which is preliminary data.</text>
</comment>
<evidence type="ECO:0000256" key="1">
    <source>
        <dbReference type="ARBA" id="ARBA00022714"/>
    </source>
</evidence>
<dbReference type="AlphaFoldDB" id="A0AAV3TZJ9"/>
<accession>A0AAV3TZJ9</accession>
<keyword evidence="3" id="KW-0560">Oxidoreductase</keyword>
<dbReference type="PROSITE" id="PS51296">
    <property type="entry name" value="RIESKE"/>
    <property type="match status" value="1"/>
</dbReference>
<dbReference type="InterPro" id="IPR050584">
    <property type="entry name" value="Cholesterol_7-desaturase"/>
</dbReference>
<reference evidence="8" key="1">
    <citation type="journal article" date="2019" name="Int. J. Syst. Evol. Microbiol.">
        <title>The Global Catalogue of Microorganisms (GCM) 10K type strain sequencing project: providing services to taxonomists for standard genome sequencing and annotation.</title>
        <authorList>
            <consortium name="The Broad Institute Genomics Platform"/>
            <consortium name="The Broad Institute Genome Sequencing Center for Infectious Disease"/>
            <person name="Wu L."/>
            <person name="Ma J."/>
        </authorList>
    </citation>
    <scope>NUCLEOTIDE SEQUENCE [LARGE SCALE GENOMIC DNA]</scope>
    <source>
        <strain evidence="8">JCM 19134</strain>
    </source>
</reference>
<dbReference type="Pfam" id="PF19112">
    <property type="entry name" value="VanA_C"/>
    <property type="match status" value="1"/>
</dbReference>
<dbReference type="InterPro" id="IPR044043">
    <property type="entry name" value="VanA_C_cat"/>
</dbReference>
<protein>
    <submittedName>
        <fullName evidence="7">Aromatic ring-hydroxylating dioxygenase subunit alpha</fullName>
    </submittedName>
</protein>
<evidence type="ECO:0000256" key="2">
    <source>
        <dbReference type="ARBA" id="ARBA00022723"/>
    </source>
</evidence>
<dbReference type="Gene3D" id="2.102.10.10">
    <property type="entry name" value="Rieske [2Fe-2S] iron-sulphur domain"/>
    <property type="match status" value="1"/>
</dbReference>
<dbReference type="GO" id="GO:0051537">
    <property type="term" value="F:2 iron, 2 sulfur cluster binding"/>
    <property type="evidence" value="ECO:0007669"/>
    <property type="project" value="UniProtKB-KW"/>
</dbReference>
<keyword evidence="5" id="KW-0411">Iron-sulfur</keyword>
<dbReference type="PANTHER" id="PTHR21266:SF60">
    <property type="entry name" value="3-KETOSTEROID-9-ALPHA-MONOOXYGENASE, OXYGENASE COMPONENT"/>
    <property type="match status" value="1"/>
</dbReference>
<dbReference type="InterPro" id="IPR017941">
    <property type="entry name" value="Rieske_2Fe-2S"/>
</dbReference>